<name>A0A382YUI9_9ZZZZ</name>
<dbReference type="PANTHER" id="PTHR12910:SF2">
    <property type="entry name" value="NADH DEHYDROGENASE [UBIQUINONE] 1 ALPHA SUBCOMPLEX SUBUNIT 12"/>
    <property type="match status" value="1"/>
</dbReference>
<evidence type="ECO:0008006" key="3">
    <source>
        <dbReference type="Google" id="ProtNLM"/>
    </source>
</evidence>
<dbReference type="InterPro" id="IPR007763">
    <property type="entry name" value="NDUFA12"/>
</dbReference>
<feature type="non-terminal residue" evidence="2">
    <location>
        <position position="1"/>
    </location>
</feature>
<sequence length="101" mass="11473">VGQDKLGNRYFRRNYGSKLREKRWVIYHGEPDGSSVTPEWQGWLTHTSKLPPTQDPPVVREWMIEHKPNASGTPQAYAPPGSSLEGHSEISDGSYEPWIPD</sequence>
<dbReference type="GO" id="GO:0045271">
    <property type="term" value="C:respiratory chain complex I"/>
    <property type="evidence" value="ECO:0007669"/>
    <property type="project" value="InterPro"/>
</dbReference>
<proteinExistence type="predicted"/>
<protein>
    <recommendedName>
        <fullName evidence="3">NADH:ubiquinone oxidoreductase subunit NDUFA12</fullName>
    </recommendedName>
</protein>
<dbReference type="PANTHER" id="PTHR12910">
    <property type="entry name" value="NADH-UBIQUINONE OXIDOREDUCTASE SUBUNIT B17.2"/>
    <property type="match status" value="1"/>
</dbReference>
<dbReference type="GO" id="GO:0006979">
    <property type="term" value="P:response to oxidative stress"/>
    <property type="evidence" value="ECO:0007669"/>
    <property type="project" value="TreeGrafter"/>
</dbReference>
<gene>
    <name evidence="2" type="ORF">METZ01_LOCUS439748</name>
</gene>
<dbReference type="Pfam" id="PF05071">
    <property type="entry name" value="NDUFA12"/>
    <property type="match status" value="1"/>
</dbReference>
<dbReference type="EMBL" id="UINC01178631">
    <property type="protein sequence ID" value="SVD86894.1"/>
    <property type="molecule type" value="Genomic_DNA"/>
</dbReference>
<dbReference type="AlphaFoldDB" id="A0A382YUI9"/>
<organism evidence="2">
    <name type="scientific">marine metagenome</name>
    <dbReference type="NCBI Taxonomy" id="408172"/>
    <lineage>
        <taxon>unclassified sequences</taxon>
        <taxon>metagenomes</taxon>
        <taxon>ecological metagenomes</taxon>
    </lineage>
</organism>
<feature type="region of interest" description="Disordered" evidence="1">
    <location>
        <begin position="66"/>
        <end position="101"/>
    </location>
</feature>
<evidence type="ECO:0000256" key="1">
    <source>
        <dbReference type="SAM" id="MobiDB-lite"/>
    </source>
</evidence>
<evidence type="ECO:0000313" key="2">
    <source>
        <dbReference type="EMBL" id="SVD86894.1"/>
    </source>
</evidence>
<accession>A0A382YUI9</accession>
<reference evidence="2" key="1">
    <citation type="submission" date="2018-05" db="EMBL/GenBank/DDBJ databases">
        <authorList>
            <person name="Lanie J.A."/>
            <person name="Ng W.-L."/>
            <person name="Kazmierczak K.M."/>
            <person name="Andrzejewski T.M."/>
            <person name="Davidsen T.M."/>
            <person name="Wayne K.J."/>
            <person name="Tettelin H."/>
            <person name="Glass J.I."/>
            <person name="Rusch D."/>
            <person name="Podicherti R."/>
            <person name="Tsui H.-C.T."/>
            <person name="Winkler M.E."/>
        </authorList>
    </citation>
    <scope>NUCLEOTIDE SEQUENCE</scope>
</reference>